<reference evidence="2 3" key="1">
    <citation type="submission" date="2023-07" db="EMBL/GenBank/DDBJ databases">
        <title>Sorghum-associated microbial communities from plants grown in Nebraska, USA.</title>
        <authorList>
            <person name="Schachtman D."/>
        </authorList>
    </citation>
    <scope>NUCLEOTIDE SEQUENCE [LARGE SCALE GENOMIC DNA]</scope>
    <source>
        <strain evidence="2 3">3262</strain>
    </source>
</reference>
<dbReference type="EMBL" id="JAVDUU010000001">
    <property type="protein sequence ID" value="MDR6941549.1"/>
    <property type="molecule type" value="Genomic_DNA"/>
</dbReference>
<accession>A0ABU1T847</accession>
<gene>
    <name evidence="2" type="ORF">J2W55_001377</name>
</gene>
<organism evidence="2 3">
    <name type="scientific">Mucilaginibacter pocheonensis</name>
    <dbReference type="NCBI Taxonomy" id="398050"/>
    <lineage>
        <taxon>Bacteria</taxon>
        <taxon>Pseudomonadati</taxon>
        <taxon>Bacteroidota</taxon>
        <taxon>Sphingobacteriia</taxon>
        <taxon>Sphingobacteriales</taxon>
        <taxon>Sphingobacteriaceae</taxon>
        <taxon>Mucilaginibacter</taxon>
    </lineage>
</organism>
<comment type="caution">
    <text evidence="2">The sequence shown here is derived from an EMBL/GenBank/DDBJ whole genome shotgun (WGS) entry which is preliminary data.</text>
</comment>
<feature type="domain" description="Cyclic nucleotide-binding" evidence="1">
    <location>
        <begin position="52"/>
        <end position="156"/>
    </location>
</feature>
<dbReference type="PROSITE" id="PS50042">
    <property type="entry name" value="CNMP_BINDING_3"/>
    <property type="match status" value="1"/>
</dbReference>
<dbReference type="CDD" id="cd00038">
    <property type="entry name" value="CAP_ED"/>
    <property type="match status" value="1"/>
</dbReference>
<dbReference type="Proteomes" id="UP001247620">
    <property type="component" value="Unassembled WGS sequence"/>
</dbReference>
<evidence type="ECO:0000259" key="1">
    <source>
        <dbReference type="PROSITE" id="PS50042"/>
    </source>
</evidence>
<proteinExistence type="predicted"/>
<dbReference type="InterPro" id="IPR000595">
    <property type="entry name" value="cNMP-bd_dom"/>
</dbReference>
<name>A0ABU1T847_9SPHI</name>
<dbReference type="RefSeq" id="WP_310093407.1">
    <property type="nucleotide sequence ID" value="NZ_JAVDUU010000001.1"/>
</dbReference>
<protein>
    <submittedName>
        <fullName evidence="2">CRP-like cAMP-binding protein</fullName>
    </submittedName>
</protein>
<evidence type="ECO:0000313" key="2">
    <source>
        <dbReference type="EMBL" id="MDR6941549.1"/>
    </source>
</evidence>
<dbReference type="Gene3D" id="2.60.120.10">
    <property type="entry name" value="Jelly Rolls"/>
    <property type="match status" value="1"/>
</dbReference>
<keyword evidence="3" id="KW-1185">Reference proteome</keyword>
<dbReference type="Pfam" id="PF00027">
    <property type="entry name" value="cNMP_binding"/>
    <property type="match status" value="1"/>
</dbReference>
<dbReference type="InterPro" id="IPR014710">
    <property type="entry name" value="RmlC-like_jellyroll"/>
</dbReference>
<evidence type="ECO:0000313" key="3">
    <source>
        <dbReference type="Proteomes" id="UP001247620"/>
    </source>
</evidence>
<dbReference type="SUPFAM" id="SSF51206">
    <property type="entry name" value="cAMP-binding domain-like"/>
    <property type="match status" value="1"/>
</dbReference>
<sequence length="232" mass="27413">MSIFFINSGAMMNRLRRGIMPVSNNKCWVYQNAKYFYFYLMRFDVFFQKIKTYADLSPQAETAWAALLREKTYHKGDYFVTEGQAPKKVAFIVKGLFYQYYTADNGDMVVKYFFPENRIAGSMTATLTQTPSNFTIKALEDTQVLEYNFMEFKKLVSIYPDIAAFYIRYMEQHWIIEKEPYEVSLRYESAKTNYDIFLQKYPGLVKRLKKQHIAAYLGVTPTQLSRIFFANK</sequence>
<dbReference type="InterPro" id="IPR018490">
    <property type="entry name" value="cNMP-bd_dom_sf"/>
</dbReference>